<keyword evidence="1" id="KW-0175">Coiled coil</keyword>
<evidence type="ECO:0000313" key="2">
    <source>
        <dbReference type="EMBL" id="KAK1424134.1"/>
    </source>
</evidence>
<keyword evidence="3" id="KW-1185">Reference proteome</keyword>
<dbReference type="EMBL" id="JAUHHV010000005">
    <property type="protein sequence ID" value="KAK1424134.1"/>
    <property type="molecule type" value="Genomic_DNA"/>
</dbReference>
<sequence>MTLTNHQNDFENSRKIVFETTFLQVAKACDEKRRDVHEHALVTQTKSDDNQENEEYDWSEKYDVAEELEKKDKEISNLSESIAKQDETIAQLNSEIKRLMTEKETEKDVQSSFF</sequence>
<protein>
    <submittedName>
        <fullName evidence="2">Uncharacterized protein</fullName>
    </submittedName>
</protein>
<evidence type="ECO:0000313" key="3">
    <source>
        <dbReference type="Proteomes" id="UP001229421"/>
    </source>
</evidence>
<dbReference type="Proteomes" id="UP001229421">
    <property type="component" value="Unassembled WGS sequence"/>
</dbReference>
<gene>
    <name evidence="2" type="ORF">QVD17_19449</name>
</gene>
<name>A0AAD8KJZ2_TARER</name>
<evidence type="ECO:0000256" key="1">
    <source>
        <dbReference type="SAM" id="Coils"/>
    </source>
</evidence>
<feature type="coiled-coil region" evidence="1">
    <location>
        <begin position="68"/>
        <end position="109"/>
    </location>
</feature>
<organism evidence="2 3">
    <name type="scientific">Tagetes erecta</name>
    <name type="common">African marigold</name>
    <dbReference type="NCBI Taxonomy" id="13708"/>
    <lineage>
        <taxon>Eukaryota</taxon>
        <taxon>Viridiplantae</taxon>
        <taxon>Streptophyta</taxon>
        <taxon>Embryophyta</taxon>
        <taxon>Tracheophyta</taxon>
        <taxon>Spermatophyta</taxon>
        <taxon>Magnoliopsida</taxon>
        <taxon>eudicotyledons</taxon>
        <taxon>Gunneridae</taxon>
        <taxon>Pentapetalae</taxon>
        <taxon>asterids</taxon>
        <taxon>campanulids</taxon>
        <taxon>Asterales</taxon>
        <taxon>Asteraceae</taxon>
        <taxon>Asteroideae</taxon>
        <taxon>Heliantheae alliance</taxon>
        <taxon>Tageteae</taxon>
        <taxon>Tagetes</taxon>
    </lineage>
</organism>
<dbReference type="AlphaFoldDB" id="A0AAD8KJZ2"/>
<accession>A0AAD8KJZ2</accession>
<proteinExistence type="predicted"/>
<comment type="caution">
    <text evidence="2">The sequence shown here is derived from an EMBL/GenBank/DDBJ whole genome shotgun (WGS) entry which is preliminary data.</text>
</comment>
<reference evidence="2" key="1">
    <citation type="journal article" date="2023" name="bioRxiv">
        <title>Improved chromosome-level genome assembly for marigold (Tagetes erecta).</title>
        <authorList>
            <person name="Jiang F."/>
            <person name="Yuan L."/>
            <person name="Wang S."/>
            <person name="Wang H."/>
            <person name="Xu D."/>
            <person name="Wang A."/>
            <person name="Fan W."/>
        </authorList>
    </citation>
    <scope>NUCLEOTIDE SEQUENCE</scope>
    <source>
        <strain evidence="2">WSJ</strain>
        <tissue evidence="2">Leaf</tissue>
    </source>
</reference>